<dbReference type="EMBL" id="LVYI01000004">
    <property type="protein sequence ID" value="OAP60337.1"/>
    <property type="molecule type" value="Genomic_DNA"/>
</dbReference>
<feature type="region of interest" description="Disordered" evidence="1">
    <location>
        <begin position="1"/>
        <end position="73"/>
    </location>
</feature>
<keyword evidence="3" id="KW-1185">Reference proteome</keyword>
<organism evidence="2 3">
    <name type="scientific">Fonsecaea erecta</name>
    <dbReference type="NCBI Taxonomy" id="1367422"/>
    <lineage>
        <taxon>Eukaryota</taxon>
        <taxon>Fungi</taxon>
        <taxon>Dikarya</taxon>
        <taxon>Ascomycota</taxon>
        <taxon>Pezizomycotina</taxon>
        <taxon>Eurotiomycetes</taxon>
        <taxon>Chaetothyriomycetidae</taxon>
        <taxon>Chaetothyriales</taxon>
        <taxon>Herpotrichiellaceae</taxon>
        <taxon>Fonsecaea</taxon>
    </lineage>
</organism>
<feature type="compositionally biased region" description="Low complexity" evidence="1">
    <location>
        <begin position="111"/>
        <end position="125"/>
    </location>
</feature>
<name>A0A178ZKM2_9EURO</name>
<evidence type="ECO:0000256" key="1">
    <source>
        <dbReference type="SAM" id="MobiDB-lite"/>
    </source>
</evidence>
<dbReference type="STRING" id="1367422.A0A178ZKM2"/>
<comment type="caution">
    <text evidence="2">The sequence shown here is derived from an EMBL/GenBank/DDBJ whole genome shotgun (WGS) entry which is preliminary data.</text>
</comment>
<dbReference type="RefSeq" id="XP_018693704.1">
    <property type="nucleotide sequence ID" value="XM_018836851.1"/>
</dbReference>
<dbReference type="Proteomes" id="UP000078343">
    <property type="component" value="Unassembled WGS sequence"/>
</dbReference>
<feature type="region of interest" description="Disordered" evidence="1">
    <location>
        <begin position="350"/>
        <end position="391"/>
    </location>
</feature>
<evidence type="ECO:0000313" key="2">
    <source>
        <dbReference type="EMBL" id="OAP60337.1"/>
    </source>
</evidence>
<sequence length="397" mass="44683">MQNLDLTASKWASPDVRRERASQTQAWTRRTPSPRKVPWQQQPQQPQQEQQQQQLPLPTATPLSEPASSAQQRRYLTRQAELQRFRRLFRRLAWKANSLTHWSHRALSLAQEHQSQRQQQQQQQQHTNGSLGDEEWVASGPQATLGPYDLIIDPVDAERQFKIDFYEFYTLLERGLVCLLGVWGIVITASATAGVRTADNDGNDDDDKTGMASKPHVAHGRTPPLSKPIIGDSLSFQGAAHRFHANVLAALDHAANPLHGVLGTGPARAYIGVAKEFRNKWKDVESRPADSFRGAARVEEEWDPAKVRRYEEVLRDLKLEALLGTVLRALEEAGRMAEREIARLEASLGAGGRGAEAGAGDRGERMAPHRRDVDWDMQDAPFEVLDRPNDADYEMEF</sequence>
<feature type="compositionally biased region" description="Basic and acidic residues" evidence="1">
    <location>
        <begin position="359"/>
        <end position="374"/>
    </location>
</feature>
<feature type="region of interest" description="Disordered" evidence="1">
    <location>
        <begin position="110"/>
        <end position="138"/>
    </location>
</feature>
<feature type="compositionally biased region" description="Low complexity" evidence="1">
    <location>
        <begin position="40"/>
        <end position="58"/>
    </location>
</feature>
<protein>
    <submittedName>
        <fullName evidence="2">Uncharacterized protein</fullName>
    </submittedName>
</protein>
<dbReference type="GeneID" id="30009507"/>
<dbReference type="OrthoDB" id="3858188at2759"/>
<feature type="region of interest" description="Disordered" evidence="1">
    <location>
        <begin position="196"/>
        <end position="224"/>
    </location>
</feature>
<gene>
    <name evidence="2" type="ORF">AYL99_05339</name>
</gene>
<feature type="compositionally biased region" description="Polar residues" evidence="1">
    <location>
        <begin position="22"/>
        <end position="31"/>
    </location>
</feature>
<accession>A0A178ZKM2</accession>
<evidence type="ECO:0000313" key="3">
    <source>
        <dbReference type="Proteomes" id="UP000078343"/>
    </source>
</evidence>
<reference evidence="2 3" key="1">
    <citation type="submission" date="2016-04" db="EMBL/GenBank/DDBJ databases">
        <title>Draft genome of Fonsecaea erecta CBS 125763.</title>
        <authorList>
            <person name="Weiss V.A."/>
            <person name="Vicente V.A."/>
            <person name="Raittz R.T."/>
            <person name="Moreno L.F."/>
            <person name="De Souza E.M."/>
            <person name="Pedrosa F.O."/>
            <person name="Steffens M.B."/>
            <person name="Faoro H."/>
            <person name="Tadra-Sfeir M.Z."/>
            <person name="Najafzadeh M.J."/>
            <person name="Felipe M.S."/>
            <person name="Teixeira M."/>
            <person name="Sun J."/>
            <person name="Xi L."/>
            <person name="Gomes R."/>
            <person name="De Azevedo C.M."/>
            <person name="Salgado C.G."/>
            <person name="Da Silva M.B."/>
            <person name="Nascimento M.F."/>
            <person name="Queiroz-Telles F."/>
            <person name="Attili D.S."/>
            <person name="Gorbushina A."/>
        </authorList>
    </citation>
    <scope>NUCLEOTIDE SEQUENCE [LARGE SCALE GENOMIC DNA]</scope>
    <source>
        <strain evidence="2 3">CBS 125763</strain>
    </source>
</reference>
<proteinExistence type="predicted"/>
<dbReference type="AlphaFoldDB" id="A0A178ZKM2"/>